<keyword evidence="3" id="KW-1185">Reference proteome</keyword>
<evidence type="ECO:0000256" key="1">
    <source>
        <dbReference type="SAM" id="Phobius"/>
    </source>
</evidence>
<dbReference type="STRING" id="1524254.PHACT_05135"/>
<reference evidence="3" key="1">
    <citation type="submission" date="2016-07" db="EMBL/GenBank/DDBJ databases">
        <authorList>
            <person name="Florea S."/>
            <person name="Webb J.S."/>
            <person name="Jaromczyk J."/>
            <person name="Schardl C.L."/>
        </authorList>
    </citation>
    <scope>NUCLEOTIDE SEQUENCE [LARGE SCALE GENOMIC DNA]</scope>
    <source>
        <strain evidence="3">KCTC 42131</strain>
    </source>
</reference>
<evidence type="ECO:0008006" key="4">
    <source>
        <dbReference type="Google" id="ProtNLM"/>
    </source>
</evidence>
<proteinExistence type="predicted"/>
<dbReference type="InterPro" id="IPR032809">
    <property type="entry name" value="Put_HupE_UreJ"/>
</dbReference>
<protein>
    <recommendedName>
        <fullName evidence="4">HupE / UreJ protein</fullName>
    </recommendedName>
</protein>
<dbReference type="EMBL" id="MASR01000001">
    <property type="protein sequence ID" value="OFE12595.1"/>
    <property type="molecule type" value="Genomic_DNA"/>
</dbReference>
<keyword evidence="1" id="KW-0812">Transmembrane</keyword>
<keyword evidence="1" id="KW-1133">Transmembrane helix</keyword>
<gene>
    <name evidence="2" type="ORF">PHACT_05135</name>
</gene>
<dbReference type="Proteomes" id="UP000175669">
    <property type="component" value="Unassembled WGS sequence"/>
</dbReference>
<feature type="transmembrane region" description="Helical" evidence="1">
    <location>
        <begin position="181"/>
        <end position="206"/>
    </location>
</feature>
<feature type="transmembrane region" description="Helical" evidence="1">
    <location>
        <begin position="139"/>
        <end position="161"/>
    </location>
</feature>
<evidence type="ECO:0000313" key="3">
    <source>
        <dbReference type="Proteomes" id="UP000175669"/>
    </source>
</evidence>
<feature type="transmembrane region" description="Helical" evidence="1">
    <location>
        <begin position="342"/>
        <end position="360"/>
    </location>
</feature>
<keyword evidence="1" id="KW-0472">Membrane</keyword>
<name>A0A1E8CJX6_9GAMM</name>
<evidence type="ECO:0000313" key="2">
    <source>
        <dbReference type="EMBL" id="OFE12595.1"/>
    </source>
</evidence>
<feature type="transmembrane region" description="Helical" evidence="1">
    <location>
        <begin position="218"/>
        <end position="239"/>
    </location>
</feature>
<sequence length="369" mass="40280">MTALNKNDNSPGPAAGKFILTALAGILLMSSPLAGLAHDMTETARERMASGGYLEVMWTGAEHMLSGYDHLLFLLGVMFFLSRFVDILRFVTAFTVGHTLTLIAATYAGITANHYLIDAVIAVTVAYKGFENLNGFQRWLGVQAPNLLLMVFIFGLIHGFGLSARLQEVTLADDPALLSKILLFNVGVEFGQIAALMVMAFAIRAWQQVRGWDLASRLVNIGLIVAGAALLIFQLSGYVQDRSLSQDISFDIFTDREQMMGQVRRADGTALVNTALLIEPISVPAGETDDATELSTDAQGWFVFSGQMNRDYRLQLADGSAATDIALGTVADAHLHEVHIPFYVYLAIALLLSVIPARVLRRREATRQR</sequence>
<comment type="caution">
    <text evidence="2">The sequence shown here is derived from an EMBL/GenBank/DDBJ whole genome shotgun (WGS) entry which is preliminary data.</text>
</comment>
<dbReference type="AlphaFoldDB" id="A0A1E8CJX6"/>
<accession>A0A1E8CJX6</accession>
<feature type="transmembrane region" description="Helical" evidence="1">
    <location>
        <begin position="102"/>
        <end position="127"/>
    </location>
</feature>
<organism evidence="2 3">
    <name type="scientific">Pseudohongiella acticola</name>
    <dbReference type="NCBI Taxonomy" id="1524254"/>
    <lineage>
        <taxon>Bacteria</taxon>
        <taxon>Pseudomonadati</taxon>
        <taxon>Pseudomonadota</taxon>
        <taxon>Gammaproteobacteria</taxon>
        <taxon>Pseudomonadales</taxon>
        <taxon>Pseudohongiellaceae</taxon>
        <taxon>Pseudohongiella</taxon>
    </lineage>
</organism>
<feature type="transmembrane region" description="Helical" evidence="1">
    <location>
        <begin position="18"/>
        <end position="38"/>
    </location>
</feature>
<feature type="transmembrane region" description="Helical" evidence="1">
    <location>
        <begin position="71"/>
        <end position="96"/>
    </location>
</feature>
<dbReference type="Pfam" id="PF13795">
    <property type="entry name" value="HupE_UreJ_2"/>
    <property type="match status" value="1"/>
</dbReference>